<dbReference type="EMBL" id="JALPQF010000005">
    <property type="protein sequence ID" value="MCK8480363.1"/>
    <property type="molecule type" value="Genomic_DNA"/>
</dbReference>
<protein>
    <submittedName>
        <fullName evidence="5">FG-GAP-like repeat-containing protein</fullName>
    </submittedName>
</protein>
<evidence type="ECO:0000259" key="4">
    <source>
        <dbReference type="Pfam" id="PF18962"/>
    </source>
</evidence>
<dbReference type="RefSeq" id="WP_204344587.1">
    <property type="nucleotide sequence ID" value="NZ_JACNMJ010000001.1"/>
</dbReference>
<comment type="caution">
    <text evidence="5">The sequence shown here is derived from an EMBL/GenBank/DDBJ whole genome shotgun (WGS) entry which is preliminary data.</text>
</comment>
<dbReference type="Pfam" id="PF07593">
    <property type="entry name" value="UnbV_ASPIC"/>
    <property type="match status" value="1"/>
</dbReference>
<dbReference type="Proteomes" id="UP001203687">
    <property type="component" value="Unassembled WGS sequence"/>
</dbReference>
<evidence type="ECO:0000313" key="6">
    <source>
        <dbReference type="Proteomes" id="UP001203687"/>
    </source>
</evidence>
<dbReference type="InterPro" id="IPR027039">
    <property type="entry name" value="Crtac1"/>
</dbReference>
<evidence type="ECO:0000256" key="1">
    <source>
        <dbReference type="ARBA" id="ARBA00022729"/>
    </source>
</evidence>
<reference evidence="5" key="1">
    <citation type="submission" date="2022-04" db="EMBL/GenBank/DDBJ databases">
        <authorList>
            <person name="Ren T."/>
        </authorList>
    </citation>
    <scope>NUCLEOTIDE SEQUENCE</scope>
    <source>
        <strain evidence="5">F63249</strain>
    </source>
</reference>
<evidence type="ECO:0000256" key="2">
    <source>
        <dbReference type="SAM" id="SignalP"/>
    </source>
</evidence>
<dbReference type="InterPro" id="IPR026444">
    <property type="entry name" value="Secre_tail"/>
</dbReference>
<evidence type="ECO:0000313" key="5">
    <source>
        <dbReference type="EMBL" id="MCK8480363.1"/>
    </source>
</evidence>
<dbReference type="InterPro" id="IPR011519">
    <property type="entry name" value="UnbV_ASPIC"/>
</dbReference>
<feature type="chain" id="PRO_5045562060" evidence="2">
    <location>
        <begin position="22"/>
        <end position="695"/>
    </location>
</feature>
<evidence type="ECO:0000259" key="3">
    <source>
        <dbReference type="Pfam" id="PF07593"/>
    </source>
</evidence>
<accession>A0ABT0H7M9</accession>
<dbReference type="NCBIfam" id="TIGR04183">
    <property type="entry name" value="Por_Secre_tail"/>
    <property type="match status" value="1"/>
</dbReference>
<feature type="domain" description="Secretion system C-terminal sorting" evidence="4">
    <location>
        <begin position="626"/>
        <end position="693"/>
    </location>
</feature>
<sequence length="695" mass="74334">MKSKLLVLTVLALAFCTQTFGQPANDNVAGAIPITPSPEGTGCSVATFNLPFSTDGTTDSGVQGGCRLSGLDQFFTWTATTNALFFSSDSPGNPGVVIWDETGTVELACADTFATTNLTGWTIGDNLVIQIYDFQGTALSDVAFCLEAITYNPPPPLPVTFDSQSSGSSGDSRRAVVDMNGDFLDDMVTISTNNVNIREQNSDGSFTTKNISTSNADNIPSWSLAAADYDRNGYTDLLYGGQNGVTFMRANSTGTGFTEISGPEDIFSQRSNFADIDNDGNLDAFVCHDVAPNVYYINSGASGNYDLTFYQSGVTAGAPVNLGDYPSGGNYGSIWIDYDNDRDLDMFIAKCGGEPARRENEMHTNDGNGNYTENAATLGLDDQTQTWSAAWGDFDNDGDMDVFIGASSLATASNGFKSDHRIMRNDNGFFTEVTAGSGVSALADTSTETVTFDFDNDGNLDLVSGGNILFGKGDLTFDVYTDIFPGGGAYGDLNNDGYIDAFNSGNMYINNAESNNNWIKIHTVGTTSNINGIGARVEVYTPSGVKIRDVKSGDGFRYMNSLNTHIGIGDDTSISHIIIYWPNSGCETFLNPAINQPFTATEGSGVSCDTLGVDDELLSSDIILSPNPTNGILNISTELQLHDAFFSIYDLSGRRIMTNALNDSKTIDVSQLSAGNYILSIMTESTIRNQKFIKN</sequence>
<feature type="domain" description="ASPIC/UnbV" evidence="3">
    <location>
        <begin position="532"/>
        <end position="597"/>
    </location>
</feature>
<dbReference type="SUPFAM" id="SSF69318">
    <property type="entry name" value="Integrin alpha N-terminal domain"/>
    <property type="match status" value="1"/>
</dbReference>
<gene>
    <name evidence="5" type="ORF">MUY34_07000</name>
</gene>
<dbReference type="InterPro" id="IPR013517">
    <property type="entry name" value="FG-GAP"/>
</dbReference>
<organism evidence="5 6">
    <name type="scientific">Psychroserpens algicola</name>
    <dbReference type="NCBI Taxonomy" id="1719034"/>
    <lineage>
        <taxon>Bacteria</taxon>
        <taxon>Pseudomonadati</taxon>
        <taxon>Bacteroidota</taxon>
        <taxon>Flavobacteriia</taxon>
        <taxon>Flavobacteriales</taxon>
        <taxon>Flavobacteriaceae</taxon>
        <taxon>Psychroserpens</taxon>
    </lineage>
</organism>
<dbReference type="InterPro" id="IPR028994">
    <property type="entry name" value="Integrin_alpha_N"/>
</dbReference>
<dbReference type="Pfam" id="PF18962">
    <property type="entry name" value="Por_Secre_tail"/>
    <property type="match status" value="1"/>
</dbReference>
<dbReference type="Pfam" id="PF13517">
    <property type="entry name" value="FG-GAP_3"/>
    <property type="match status" value="2"/>
</dbReference>
<keyword evidence="6" id="KW-1185">Reference proteome</keyword>
<dbReference type="PANTHER" id="PTHR16026">
    <property type="entry name" value="CARTILAGE ACIDIC PROTEIN 1"/>
    <property type="match status" value="1"/>
</dbReference>
<dbReference type="PANTHER" id="PTHR16026:SF0">
    <property type="entry name" value="CARTILAGE ACIDIC PROTEIN 1"/>
    <property type="match status" value="1"/>
</dbReference>
<proteinExistence type="predicted"/>
<keyword evidence="1 2" id="KW-0732">Signal</keyword>
<feature type="signal peptide" evidence="2">
    <location>
        <begin position="1"/>
        <end position="21"/>
    </location>
</feature>
<dbReference type="Gene3D" id="2.130.10.130">
    <property type="entry name" value="Integrin alpha, N-terminal"/>
    <property type="match status" value="1"/>
</dbReference>
<name>A0ABT0H7M9_9FLAO</name>